<accession>A0A7S3BU26</accession>
<dbReference type="UniPathway" id="UPA00242"/>
<dbReference type="GO" id="GO:0004340">
    <property type="term" value="F:glucokinase activity"/>
    <property type="evidence" value="ECO:0007669"/>
    <property type="project" value="TreeGrafter"/>
</dbReference>
<sequence>MARDMGHSLALPFPKGGRTRMLPAHVDALPGGDEQGTFYALDLGGTNLRALAVELGAKKSEVADVRASEVAVPKEAYCGECAADLFGFIAQHFADFVAAEKQAGRAVGKCVGFTFSYPTEQTGVASGRLIEWTKGFTCKGVVGEDVVALLKVELEKRGLGALRVSALVNDTVGVLARARYSSGSDKPAACGVILGTGTNACYVARAADITKESVPSRTGDMVINIEWGNFFDEVLPTLRADDWLDMDSTNFGEQRFEKMIGGMYLGELVQYILLEYAHTGIVFEGTATALRKAGAIPSKWAADMADDESLELNAAGSVLHALGMPTGGDMRERALARDAARGVIRRAGRLAAAGVTAVLQMAGGGRAAAVDGSVFEQNARFRTAMDEALEELLGAEAPECTLANDGSGIGAALLAAAADT</sequence>
<feature type="domain" description="Hexokinase N-terminal" evidence="12">
    <location>
        <begin position="3"/>
        <end position="180"/>
    </location>
</feature>
<feature type="domain" description="Hexokinase C-terminal" evidence="13">
    <location>
        <begin position="190"/>
        <end position="416"/>
    </location>
</feature>
<evidence type="ECO:0000256" key="2">
    <source>
        <dbReference type="ARBA" id="ARBA00005028"/>
    </source>
</evidence>
<dbReference type="PANTHER" id="PTHR19443">
    <property type="entry name" value="HEXOKINASE"/>
    <property type="match status" value="1"/>
</dbReference>
<evidence type="ECO:0000256" key="5">
    <source>
        <dbReference type="ARBA" id="ARBA00022741"/>
    </source>
</evidence>
<dbReference type="GO" id="GO:0005536">
    <property type="term" value="F:D-glucose binding"/>
    <property type="evidence" value="ECO:0007669"/>
    <property type="project" value="InterPro"/>
</dbReference>
<keyword evidence="4 11" id="KW-0808">Transferase</keyword>
<dbReference type="GO" id="GO:0005739">
    <property type="term" value="C:mitochondrion"/>
    <property type="evidence" value="ECO:0007669"/>
    <property type="project" value="TreeGrafter"/>
</dbReference>
<comment type="catalytic activity">
    <reaction evidence="10">
        <text>D-fructose + ATP = D-fructose 6-phosphate + ADP + H(+)</text>
        <dbReference type="Rhea" id="RHEA:16125"/>
        <dbReference type="ChEBI" id="CHEBI:15378"/>
        <dbReference type="ChEBI" id="CHEBI:30616"/>
        <dbReference type="ChEBI" id="CHEBI:37721"/>
        <dbReference type="ChEBI" id="CHEBI:61527"/>
        <dbReference type="ChEBI" id="CHEBI:456216"/>
        <dbReference type="EC" id="2.7.1.1"/>
    </reaction>
    <physiologicalReaction direction="left-to-right" evidence="10">
        <dbReference type="Rhea" id="RHEA:16126"/>
    </physiologicalReaction>
</comment>
<evidence type="ECO:0000256" key="8">
    <source>
        <dbReference type="ARBA" id="ARBA00023152"/>
    </source>
</evidence>
<evidence type="ECO:0000259" key="13">
    <source>
        <dbReference type="Pfam" id="PF03727"/>
    </source>
</evidence>
<dbReference type="UniPathway" id="UPA00109">
    <property type="reaction ID" value="UER00180"/>
</dbReference>
<dbReference type="GO" id="GO:0006096">
    <property type="term" value="P:glycolytic process"/>
    <property type="evidence" value="ECO:0007669"/>
    <property type="project" value="UniProtKB-UniPathway"/>
</dbReference>
<evidence type="ECO:0000256" key="6">
    <source>
        <dbReference type="ARBA" id="ARBA00022777"/>
    </source>
</evidence>
<keyword evidence="7 11" id="KW-0067">ATP-binding</keyword>
<dbReference type="PRINTS" id="PR00475">
    <property type="entry name" value="HEXOKINASE"/>
</dbReference>
<dbReference type="GO" id="GO:0005524">
    <property type="term" value="F:ATP binding"/>
    <property type="evidence" value="ECO:0007669"/>
    <property type="project" value="UniProtKB-UniRule"/>
</dbReference>
<dbReference type="EMBL" id="HBHY01014385">
    <property type="protein sequence ID" value="CAE0143207.1"/>
    <property type="molecule type" value="Transcribed_RNA"/>
</dbReference>
<evidence type="ECO:0000256" key="4">
    <source>
        <dbReference type="ARBA" id="ARBA00022679"/>
    </source>
</evidence>
<comment type="pathway">
    <text evidence="1">Carbohydrate degradation; glycolysis; D-glyceraldehyde 3-phosphate and glycerone phosphate from D-glucose: step 1/4.</text>
</comment>
<dbReference type="InterPro" id="IPR001312">
    <property type="entry name" value="Hexokinase"/>
</dbReference>
<evidence type="ECO:0000313" key="14">
    <source>
        <dbReference type="EMBL" id="CAE0143207.1"/>
    </source>
</evidence>
<dbReference type="Pfam" id="PF03727">
    <property type="entry name" value="Hexokinase_2"/>
    <property type="match status" value="1"/>
</dbReference>
<protein>
    <recommendedName>
        <fullName evidence="11">Phosphotransferase</fullName>
        <ecNumber evidence="11">2.7.1.-</ecNumber>
    </recommendedName>
</protein>
<gene>
    <name evidence="14" type="ORF">PSIN1315_LOCUS9240</name>
</gene>
<dbReference type="PANTHER" id="PTHR19443:SF16">
    <property type="entry name" value="HEXOKINASE TYPE 1-RELATED"/>
    <property type="match status" value="1"/>
</dbReference>
<name>A0A7S3BU26_9VIRI</name>
<dbReference type="SUPFAM" id="SSF53067">
    <property type="entry name" value="Actin-like ATPase domain"/>
    <property type="match status" value="2"/>
</dbReference>
<comment type="catalytic activity">
    <reaction evidence="9">
        <text>a D-hexose + ATP = a D-hexose 6-phosphate + ADP + H(+)</text>
        <dbReference type="Rhea" id="RHEA:22740"/>
        <dbReference type="ChEBI" id="CHEBI:4194"/>
        <dbReference type="ChEBI" id="CHEBI:15378"/>
        <dbReference type="ChEBI" id="CHEBI:30616"/>
        <dbReference type="ChEBI" id="CHEBI:229467"/>
        <dbReference type="ChEBI" id="CHEBI:456216"/>
        <dbReference type="EC" id="2.7.1.1"/>
    </reaction>
    <physiologicalReaction direction="left-to-right" evidence="9">
        <dbReference type="Rhea" id="RHEA:22741"/>
    </physiologicalReaction>
</comment>
<comment type="pathway">
    <text evidence="2">Carbohydrate metabolism; hexose metabolism.</text>
</comment>
<dbReference type="Gene3D" id="3.40.367.20">
    <property type="match status" value="1"/>
</dbReference>
<dbReference type="GO" id="GO:0001678">
    <property type="term" value="P:intracellular glucose homeostasis"/>
    <property type="evidence" value="ECO:0007669"/>
    <property type="project" value="InterPro"/>
</dbReference>
<dbReference type="InterPro" id="IPR043129">
    <property type="entry name" value="ATPase_NBD"/>
</dbReference>
<dbReference type="Pfam" id="PF00349">
    <property type="entry name" value="Hexokinase_1"/>
    <property type="match status" value="1"/>
</dbReference>
<evidence type="ECO:0000256" key="11">
    <source>
        <dbReference type="RuleBase" id="RU362007"/>
    </source>
</evidence>
<evidence type="ECO:0000259" key="12">
    <source>
        <dbReference type="Pfam" id="PF00349"/>
    </source>
</evidence>
<dbReference type="InterPro" id="IPR022672">
    <property type="entry name" value="Hexokinase_N"/>
</dbReference>
<evidence type="ECO:0000256" key="1">
    <source>
        <dbReference type="ARBA" id="ARBA00004888"/>
    </source>
</evidence>
<evidence type="ECO:0000256" key="3">
    <source>
        <dbReference type="ARBA" id="ARBA00009225"/>
    </source>
</evidence>
<keyword evidence="8 11" id="KW-0324">Glycolysis</keyword>
<evidence type="ECO:0000256" key="9">
    <source>
        <dbReference type="ARBA" id="ARBA00044613"/>
    </source>
</evidence>
<dbReference type="InterPro" id="IPR022673">
    <property type="entry name" value="Hexokinase_C"/>
</dbReference>
<organism evidence="14">
    <name type="scientific">Prasinoderma singulare</name>
    <dbReference type="NCBI Taxonomy" id="676789"/>
    <lineage>
        <taxon>Eukaryota</taxon>
        <taxon>Viridiplantae</taxon>
        <taxon>Prasinodermophyta</taxon>
        <taxon>Prasinodermophyceae</taxon>
        <taxon>Prasinodermales</taxon>
        <taxon>Prasinodermaceae</taxon>
        <taxon>Prasinoderma</taxon>
    </lineage>
</organism>
<comment type="similarity">
    <text evidence="3 11">Belongs to the hexokinase family.</text>
</comment>
<keyword evidence="6 11" id="KW-0418">Kinase</keyword>
<dbReference type="GO" id="GO:0008865">
    <property type="term" value="F:fructokinase activity"/>
    <property type="evidence" value="ECO:0007669"/>
    <property type="project" value="TreeGrafter"/>
</dbReference>
<proteinExistence type="inferred from homology"/>
<dbReference type="GO" id="GO:0006006">
    <property type="term" value="P:glucose metabolic process"/>
    <property type="evidence" value="ECO:0007669"/>
    <property type="project" value="TreeGrafter"/>
</dbReference>
<evidence type="ECO:0000256" key="7">
    <source>
        <dbReference type="ARBA" id="ARBA00022840"/>
    </source>
</evidence>
<dbReference type="Gene3D" id="3.30.420.40">
    <property type="match status" value="1"/>
</dbReference>
<evidence type="ECO:0000256" key="10">
    <source>
        <dbReference type="ARBA" id="ARBA00047905"/>
    </source>
</evidence>
<dbReference type="EC" id="2.7.1.-" evidence="11"/>
<dbReference type="GO" id="GO:0005829">
    <property type="term" value="C:cytosol"/>
    <property type="evidence" value="ECO:0007669"/>
    <property type="project" value="TreeGrafter"/>
</dbReference>
<dbReference type="AlphaFoldDB" id="A0A7S3BU26"/>
<keyword evidence="5 11" id="KW-0547">Nucleotide-binding</keyword>
<reference evidence="14" key="1">
    <citation type="submission" date="2021-01" db="EMBL/GenBank/DDBJ databases">
        <authorList>
            <person name="Corre E."/>
            <person name="Pelletier E."/>
            <person name="Niang G."/>
            <person name="Scheremetjew M."/>
            <person name="Finn R."/>
            <person name="Kale V."/>
            <person name="Holt S."/>
            <person name="Cochrane G."/>
            <person name="Meng A."/>
            <person name="Brown T."/>
            <person name="Cohen L."/>
        </authorList>
    </citation>
    <scope>NUCLEOTIDE SEQUENCE</scope>
    <source>
        <strain evidence="14">RCC927</strain>
    </source>
</reference>
<dbReference type="PROSITE" id="PS51748">
    <property type="entry name" value="HEXOKINASE_2"/>
    <property type="match status" value="1"/>
</dbReference>